<sequence length="333" mass="36636">MPHVGPGVQEALVGIFLETLLYGAFFVISVDCARALRHRMLSGNTHWYMLSTFVALFIFITMRVVVDLKRTIVSFCNPSDEGAIDLGAPASVESIMTNLLLVLITVTADMFLVYRIYIVWKRTFYIIIVPILLCLGTAGGGIYVVYCLANAVPKNGIAAYLRIATAFSYFLYFTLAANVFGTLLIAGRIFWIRRQSARTRSGTDAVTHIVTLIVESAAIYSAVLIAEITVIARGSHADFLFINLIGPLVGIVFAYIIIRASSSTSSQNTSRGHTSALSAGYTGGGHHSNFSRGGPQYETRPRHPDQDPRVTDPVQIRLETMVHTESDLERDKY</sequence>
<organism evidence="3 4">
    <name type="scientific">Exidia glandulosa HHB12029</name>
    <dbReference type="NCBI Taxonomy" id="1314781"/>
    <lineage>
        <taxon>Eukaryota</taxon>
        <taxon>Fungi</taxon>
        <taxon>Dikarya</taxon>
        <taxon>Basidiomycota</taxon>
        <taxon>Agaricomycotina</taxon>
        <taxon>Agaricomycetes</taxon>
        <taxon>Auriculariales</taxon>
        <taxon>Exidiaceae</taxon>
        <taxon>Exidia</taxon>
    </lineage>
</organism>
<feature type="compositionally biased region" description="Basic and acidic residues" evidence="1">
    <location>
        <begin position="299"/>
        <end position="310"/>
    </location>
</feature>
<feature type="transmembrane region" description="Helical" evidence="2">
    <location>
        <begin position="12"/>
        <end position="33"/>
    </location>
</feature>
<feature type="transmembrane region" description="Helical" evidence="2">
    <location>
        <begin position="212"/>
        <end position="233"/>
    </location>
</feature>
<feature type="transmembrane region" description="Helical" evidence="2">
    <location>
        <begin position="95"/>
        <end position="117"/>
    </location>
</feature>
<reference evidence="3 4" key="1">
    <citation type="journal article" date="2016" name="Mol. Biol. Evol.">
        <title>Comparative Genomics of Early-Diverging Mushroom-Forming Fungi Provides Insights into the Origins of Lignocellulose Decay Capabilities.</title>
        <authorList>
            <person name="Nagy L.G."/>
            <person name="Riley R."/>
            <person name="Tritt A."/>
            <person name="Adam C."/>
            <person name="Daum C."/>
            <person name="Floudas D."/>
            <person name="Sun H."/>
            <person name="Yadav J.S."/>
            <person name="Pangilinan J."/>
            <person name="Larsson K.H."/>
            <person name="Matsuura K."/>
            <person name="Barry K."/>
            <person name="Labutti K."/>
            <person name="Kuo R."/>
            <person name="Ohm R.A."/>
            <person name="Bhattacharya S.S."/>
            <person name="Shirouzu T."/>
            <person name="Yoshinaga Y."/>
            <person name="Martin F.M."/>
            <person name="Grigoriev I.V."/>
            <person name="Hibbett D.S."/>
        </authorList>
    </citation>
    <scope>NUCLEOTIDE SEQUENCE [LARGE SCALE GENOMIC DNA]</scope>
    <source>
        <strain evidence="3 4">HHB12029</strain>
    </source>
</reference>
<feature type="transmembrane region" description="Helical" evidence="2">
    <location>
        <begin position="45"/>
        <end position="65"/>
    </location>
</feature>
<keyword evidence="2" id="KW-0812">Transmembrane</keyword>
<protein>
    <submittedName>
        <fullName evidence="3">Uncharacterized protein</fullName>
    </submittedName>
</protein>
<keyword evidence="2" id="KW-0472">Membrane</keyword>
<keyword evidence="4" id="KW-1185">Reference proteome</keyword>
<gene>
    <name evidence="3" type="ORF">EXIGLDRAFT_776977</name>
</gene>
<dbReference type="InParanoid" id="A0A165D8W8"/>
<evidence type="ECO:0000313" key="3">
    <source>
        <dbReference type="EMBL" id="KZV84022.1"/>
    </source>
</evidence>
<evidence type="ECO:0000256" key="1">
    <source>
        <dbReference type="SAM" id="MobiDB-lite"/>
    </source>
</evidence>
<feature type="transmembrane region" description="Helical" evidence="2">
    <location>
        <begin position="166"/>
        <end position="191"/>
    </location>
</feature>
<dbReference type="Proteomes" id="UP000077266">
    <property type="component" value="Unassembled WGS sequence"/>
</dbReference>
<keyword evidence="2" id="KW-1133">Transmembrane helix</keyword>
<feature type="region of interest" description="Disordered" evidence="1">
    <location>
        <begin position="265"/>
        <end position="314"/>
    </location>
</feature>
<dbReference type="AlphaFoldDB" id="A0A165D8W8"/>
<dbReference type="OrthoDB" id="2751465at2759"/>
<name>A0A165D8W8_EXIGL</name>
<feature type="transmembrane region" description="Helical" evidence="2">
    <location>
        <begin position="124"/>
        <end position="146"/>
    </location>
</feature>
<dbReference type="STRING" id="1314781.A0A165D8W8"/>
<accession>A0A165D8W8</accession>
<evidence type="ECO:0000256" key="2">
    <source>
        <dbReference type="SAM" id="Phobius"/>
    </source>
</evidence>
<evidence type="ECO:0000313" key="4">
    <source>
        <dbReference type="Proteomes" id="UP000077266"/>
    </source>
</evidence>
<proteinExistence type="predicted"/>
<feature type="transmembrane region" description="Helical" evidence="2">
    <location>
        <begin position="239"/>
        <end position="258"/>
    </location>
</feature>
<dbReference type="EMBL" id="KV426244">
    <property type="protein sequence ID" value="KZV84022.1"/>
    <property type="molecule type" value="Genomic_DNA"/>
</dbReference>